<dbReference type="GO" id="GO:0015074">
    <property type="term" value="P:DNA integration"/>
    <property type="evidence" value="ECO:0007669"/>
    <property type="project" value="UniProtKB-KW"/>
</dbReference>
<dbReference type="GO" id="GO:0003677">
    <property type="term" value="F:DNA binding"/>
    <property type="evidence" value="ECO:0007669"/>
    <property type="project" value="InterPro"/>
</dbReference>
<dbReference type="Proteomes" id="UP000321822">
    <property type="component" value="Unassembled WGS sequence"/>
</dbReference>
<reference evidence="4 5" key="1">
    <citation type="submission" date="2019-07" db="EMBL/GenBank/DDBJ databases">
        <title>Genomes of sea-ice associated Colwellia species.</title>
        <authorList>
            <person name="Bowman J.P."/>
        </authorList>
    </citation>
    <scope>NUCLEOTIDE SEQUENCE [LARGE SCALE GENOMIC DNA]</scope>
    <source>
        <strain evidence="4 5">ACAM 459</strain>
    </source>
</reference>
<evidence type="ECO:0000256" key="1">
    <source>
        <dbReference type="ARBA" id="ARBA00022908"/>
    </source>
</evidence>
<proteinExistence type="predicted"/>
<evidence type="ECO:0000259" key="3">
    <source>
        <dbReference type="PROSITE" id="PS51898"/>
    </source>
</evidence>
<keyword evidence="2" id="KW-0233">DNA recombination</keyword>
<protein>
    <submittedName>
        <fullName evidence="4">Tyrosine-type recombinase/integrase</fullName>
    </submittedName>
</protein>
<keyword evidence="1" id="KW-0229">DNA integration</keyword>
<evidence type="ECO:0000256" key="2">
    <source>
        <dbReference type="ARBA" id="ARBA00023172"/>
    </source>
</evidence>
<accession>A0A5C6QHN1</accession>
<evidence type="ECO:0000313" key="5">
    <source>
        <dbReference type="Proteomes" id="UP000321822"/>
    </source>
</evidence>
<dbReference type="PANTHER" id="PTHR30349">
    <property type="entry name" value="PHAGE INTEGRASE-RELATED"/>
    <property type="match status" value="1"/>
</dbReference>
<dbReference type="PANTHER" id="PTHR30349:SF64">
    <property type="entry name" value="PROPHAGE INTEGRASE INTD-RELATED"/>
    <property type="match status" value="1"/>
</dbReference>
<dbReference type="InterPro" id="IPR050090">
    <property type="entry name" value="Tyrosine_recombinase_XerCD"/>
</dbReference>
<dbReference type="GO" id="GO:0006310">
    <property type="term" value="P:DNA recombination"/>
    <property type="evidence" value="ECO:0007669"/>
    <property type="project" value="UniProtKB-KW"/>
</dbReference>
<dbReference type="Pfam" id="PF00589">
    <property type="entry name" value="Phage_integrase"/>
    <property type="match status" value="1"/>
</dbReference>
<dbReference type="InterPro" id="IPR002104">
    <property type="entry name" value="Integrase_catalytic"/>
</dbReference>
<gene>
    <name evidence="4" type="ORF">ESZ36_11430</name>
</gene>
<dbReference type="OrthoDB" id="9801717at2"/>
<dbReference type="SUPFAM" id="SSF56349">
    <property type="entry name" value="DNA breaking-rejoining enzymes"/>
    <property type="match status" value="1"/>
</dbReference>
<evidence type="ECO:0000313" key="4">
    <source>
        <dbReference type="EMBL" id="TWX68102.1"/>
    </source>
</evidence>
<dbReference type="PROSITE" id="PS51898">
    <property type="entry name" value="TYR_RECOMBINASE"/>
    <property type="match status" value="1"/>
</dbReference>
<comment type="caution">
    <text evidence="4">The sequence shown here is derived from an EMBL/GenBank/DDBJ whole genome shotgun (WGS) entry which is preliminary data.</text>
</comment>
<dbReference type="InterPro" id="IPR013762">
    <property type="entry name" value="Integrase-like_cat_sf"/>
</dbReference>
<name>A0A5C6QHN1_9GAMM</name>
<keyword evidence="5" id="KW-1185">Reference proteome</keyword>
<organism evidence="4 5">
    <name type="scientific">Colwellia demingiae</name>
    <dbReference type="NCBI Taxonomy" id="89401"/>
    <lineage>
        <taxon>Bacteria</taxon>
        <taxon>Pseudomonadati</taxon>
        <taxon>Pseudomonadota</taxon>
        <taxon>Gammaproteobacteria</taxon>
        <taxon>Alteromonadales</taxon>
        <taxon>Colwelliaceae</taxon>
        <taxon>Colwellia</taxon>
    </lineage>
</organism>
<dbReference type="AlphaFoldDB" id="A0A5C6QHN1"/>
<sequence length="65" mass="7633">MRKHVTAHTFRHSFATQLLLNGADIRTVQELLGHNDLRTTQIYTHVIGQHTPLVQRVLWIENNYK</sequence>
<feature type="domain" description="Tyr recombinase" evidence="3">
    <location>
        <begin position="1"/>
        <end position="56"/>
    </location>
</feature>
<dbReference type="EMBL" id="VOLT01000005">
    <property type="protein sequence ID" value="TWX68102.1"/>
    <property type="molecule type" value="Genomic_DNA"/>
</dbReference>
<dbReference type="Gene3D" id="1.10.443.10">
    <property type="entry name" value="Intergrase catalytic core"/>
    <property type="match status" value="1"/>
</dbReference>
<dbReference type="InterPro" id="IPR011010">
    <property type="entry name" value="DNA_brk_join_enz"/>
</dbReference>